<dbReference type="PANTHER" id="PTHR24348">
    <property type="entry name" value="SERINE/THREONINE-PROTEIN KINASE UNC-51-RELATED"/>
    <property type="match status" value="1"/>
</dbReference>
<dbReference type="SMART" id="SM00220">
    <property type="entry name" value="S_TKc"/>
    <property type="match status" value="1"/>
</dbReference>
<keyword evidence="3 6" id="KW-0418">Kinase</keyword>
<dbReference type="InterPro" id="IPR045269">
    <property type="entry name" value="Atg1-like"/>
</dbReference>
<proteinExistence type="predicted"/>
<name>A0A078ARI5_STYLE</name>
<dbReference type="AlphaFoldDB" id="A0A078ARI5"/>
<evidence type="ECO:0000256" key="3">
    <source>
        <dbReference type="ARBA" id="ARBA00022777"/>
    </source>
</evidence>
<dbReference type="PROSITE" id="PS00108">
    <property type="entry name" value="PROTEIN_KINASE_ST"/>
    <property type="match status" value="1"/>
</dbReference>
<accession>A0A078ARI5</accession>
<dbReference type="Pfam" id="PF00069">
    <property type="entry name" value="Pkinase"/>
    <property type="match status" value="1"/>
</dbReference>
<dbReference type="PANTHER" id="PTHR24348:SF22">
    <property type="entry name" value="NON-SPECIFIC SERINE_THREONINE PROTEIN KINASE"/>
    <property type="match status" value="1"/>
</dbReference>
<evidence type="ECO:0000313" key="7">
    <source>
        <dbReference type="Proteomes" id="UP000039865"/>
    </source>
</evidence>
<dbReference type="OrthoDB" id="68483at2759"/>
<dbReference type="InterPro" id="IPR008271">
    <property type="entry name" value="Ser/Thr_kinase_AS"/>
</dbReference>
<dbReference type="EMBL" id="CCKQ01013411">
    <property type="protein sequence ID" value="CDW85075.1"/>
    <property type="molecule type" value="Genomic_DNA"/>
</dbReference>
<protein>
    <submittedName>
        <fullName evidence="6">Protein kinase domain containing protein</fullName>
    </submittedName>
</protein>
<evidence type="ECO:0000259" key="5">
    <source>
        <dbReference type="PROSITE" id="PS50011"/>
    </source>
</evidence>
<dbReference type="GO" id="GO:0004674">
    <property type="term" value="F:protein serine/threonine kinase activity"/>
    <property type="evidence" value="ECO:0007669"/>
    <property type="project" value="InterPro"/>
</dbReference>
<dbReference type="PROSITE" id="PS50011">
    <property type="entry name" value="PROTEIN_KINASE_DOM"/>
    <property type="match status" value="1"/>
</dbReference>
<dbReference type="GO" id="GO:0005524">
    <property type="term" value="F:ATP binding"/>
    <property type="evidence" value="ECO:0007669"/>
    <property type="project" value="UniProtKB-KW"/>
</dbReference>
<dbReference type="GO" id="GO:0000045">
    <property type="term" value="P:autophagosome assembly"/>
    <property type="evidence" value="ECO:0007669"/>
    <property type="project" value="TreeGrafter"/>
</dbReference>
<evidence type="ECO:0000256" key="1">
    <source>
        <dbReference type="ARBA" id="ARBA00022679"/>
    </source>
</evidence>
<keyword evidence="2" id="KW-0547">Nucleotide-binding</keyword>
<sequence length="458" mass="52537">MKKNNNRTSQQILEEKLVFEDLAGIEGIIKYFGMVNQSQNSDDRKAATVPSLYLEYCQYGSLQQLQMYTIPFTETLAFVVMRQLLFTIQEIHKRGYVHLDLKEANILLNFKKENQTSPLNALLPIAFKISDLGISKKIEVIRQGKVNCKSGTIKYMSPEQHNSPNRKFLQPEKIDIFALGVILFNLVFKKLPFATNSGKDPQYQEKPKTFVKEFMEDYTKNTYKVQISASLSDLLQRMLSLNPKDRPGIDQIQQSNFFQEQTRMLLNDREKALQTKQQLFNKLQYVVNLTKIRIPLKPKQEVKPNISVSISTAANSLPLDLQQSNINVKNNDQTSLKQCPVLMEQKISEVPRSQDQTYTQLEIKQVFVQQNLNKNDDVLMDDNSNYQDICLSEKTVLRVNSSQPQDNQPAKGLKNMIVNAFSIVELNTKISTLKFQMTQSNIKRGIVLANRTPIIASL</sequence>
<keyword evidence="1" id="KW-0808">Transferase</keyword>
<evidence type="ECO:0000313" key="6">
    <source>
        <dbReference type="EMBL" id="CDW85075.1"/>
    </source>
</evidence>
<evidence type="ECO:0000256" key="2">
    <source>
        <dbReference type="ARBA" id="ARBA00022741"/>
    </source>
</evidence>
<keyword evidence="7" id="KW-1185">Reference proteome</keyword>
<dbReference type="CDD" id="cd00180">
    <property type="entry name" value="PKc"/>
    <property type="match status" value="1"/>
</dbReference>
<organism evidence="6 7">
    <name type="scientific">Stylonychia lemnae</name>
    <name type="common">Ciliate</name>
    <dbReference type="NCBI Taxonomy" id="5949"/>
    <lineage>
        <taxon>Eukaryota</taxon>
        <taxon>Sar</taxon>
        <taxon>Alveolata</taxon>
        <taxon>Ciliophora</taxon>
        <taxon>Intramacronucleata</taxon>
        <taxon>Spirotrichea</taxon>
        <taxon>Stichotrichia</taxon>
        <taxon>Sporadotrichida</taxon>
        <taxon>Oxytrichidae</taxon>
        <taxon>Stylonychinae</taxon>
        <taxon>Stylonychia</taxon>
    </lineage>
</organism>
<dbReference type="GO" id="GO:0010506">
    <property type="term" value="P:regulation of autophagy"/>
    <property type="evidence" value="ECO:0007669"/>
    <property type="project" value="InterPro"/>
</dbReference>
<dbReference type="InterPro" id="IPR000719">
    <property type="entry name" value="Prot_kinase_dom"/>
</dbReference>
<dbReference type="InterPro" id="IPR011009">
    <property type="entry name" value="Kinase-like_dom_sf"/>
</dbReference>
<dbReference type="GO" id="GO:0005829">
    <property type="term" value="C:cytosol"/>
    <property type="evidence" value="ECO:0007669"/>
    <property type="project" value="TreeGrafter"/>
</dbReference>
<gene>
    <name evidence="6" type="primary">Contig9772.g10448</name>
    <name evidence="6" type="ORF">STYLEM_14145</name>
</gene>
<evidence type="ECO:0000256" key="4">
    <source>
        <dbReference type="ARBA" id="ARBA00022840"/>
    </source>
</evidence>
<reference evidence="6 7" key="1">
    <citation type="submission" date="2014-06" db="EMBL/GenBank/DDBJ databases">
        <authorList>
            <person name="Swart Estienne"/>
        </authorList>
    </citation>
    <scope>NUCLEOTIDE SEQUENCE [LARGE SCALE GENOMIC DNA]</scope>
    <source>
        <strain evidence="6 7">130c</strain>
    </source>
</reference>
<dbReference type="GO" id="GO:0016020">
    <property type="term" value="C:membrane"/>
    <property type="evidence" value="ECO:0007669"/>
    <property type="project" value="TreeGrafter"/>
</dbReference>
<dbReference type="GO" id="GO:0000407">
    <property type="term" value="C:phagophore assembly site"/>
    <property type="evidence" value="ECO:0007669"/>
    <property type="project" value="TreeGrafter"/>
</dbReference>
<dbReference type="InParanoid" id="A0A078ARI5"/>
<keyword evidence="4" id="KW-0067">ATP-binding</keyword>
<dbReference type="GO" id="GO:0005776">
    <property type="term" value="C:autophagosome"/>
    <property type="evidence" value="ECO:0007669"/>
    <property type="project" value="TreeGrafter"/>
</dbReference>
<feature type="domain" description="Protein kinase" evidence="5">
    <location>
        <begin position="1"/>
        <end position="258"/>
    </location>
</feature>
<dbReference type="SUPFAM" id="SSF56112">
    <property type="entry name" value="Protein kinase-like (PK-like)"/>
    <property type="match status" value="1"/>
</dbReference>
<dbReference type="Gene3D" id="1.10.510.10">
    <property type="entry name" value="Transferase(Phosphotransferase) domain 1"/>
    <property type="match status" value="1"/>
</dbReference>
<dbReference type="Proteomes" id="UP000039865">
    <property type="component" value="Unassembled WGS sequence"/>
</dbReference>